<dbReference type="InterPro" id="IPR013043">
    <property type="entry name" value="DUF1595"/>
</dbReference>
<feature type="domain" description="DUF1592" evidence="6">
    <location>
        <begin position="601"/>
        <end position="728"/>
    </location>
</feature>
<evidence type="ECO:0000259" key="6">
    <source>
        <dbReference type="Pfam" id="PF07631"/>
    </source>
</evidence>
<feature type="compositionally biased region" description="Polar residues" evidence="1">
    <location>
        <begin position="1"/>
        <end position="11"/>
    </location>
</feature>
<dbReference type="AlphaFoldDB" id="A0A518GKK6"/>
<dbReference type="Pfam" id="PF07626">
    <property type="entry name" value="PSD3"/>
    <property type="match status" value="1"/>
</dbReference>
<evidence type="ECO:0000256" key="1">
    <source>
        <dbReference type="SAM" id="MobiDB-lite"/>
    </source>
</evidence>
<protein>
    <recommendedName>
        <fullName evidence="12">DUF1592 domain-containing protein</fullName>
    </recommendedName>
</protein>
<dbReference type="InterPro" id="IPR011429">
    <property type="entry name" value="Cyt_c_Planctomycete-type"/>
</dbReference>
<evidence type="ECO:0000259" key="8">
    <source>
        <dbReference type="Pfam" id="PF07637"/>
    </source>
</evidence>
<feature type="domain" description="DUF1585" evidence="3">
    <location>
        <begin position="858"/>
        <end position="932"/>
    </location>
</feature>
<dbReference type="InterPro" id="IPR036909">
    <property type="entry name" value="Cyt_c-like_dom_sf"/>
</dbReference>
<dbReference type="SUPFAM" id="SSF46626">
    <property type="entry name" value="Cytochrome c"/>
    <property type="match status" value="1"/>
</dbReference>
<dbReference type="Pfam" id="PF07637">
    <property type="entry name" value="PSD5"/>
    <property type="match status" value="1"/>
</dbReference>
<dbReference type="GO" id="GO:0009055">
    <property type="term" value="F:electron transfer activity"/>
    <property type="evidence" value="ECO:0007669"/>
    <property type="project" value="InterPro"/>
</dbReference>
<accession>A0A518GKK6</accession>
<evidence type="ECO:0000313" key="10">
    <source>
        <dbReference type="EMBL" id="QDV29175.1"/>
    </source>
</evidence>
<dbReference type="InterPro" id="IPR013042">
    <property type="entry name" value="DUF1592"/>
</dbReference>
<evidence type="ECO:0000313" key="11">
    <source>
        <dbReference type="Proteomes" id="UP000315349"/>
    </source>
</evidence>
<dbReference type="Pfam" id="PF07624">
    <property type="entry name" value="PSD2"/>
    <property type="match status" value="1"/>
</dbReference>
<dbReference type="EMBL" id="CP036299">
    <property type="protein sequence ID" value="QDV29175.1"/>
    <property type="molecule type" value="Genomic_DNA"/>
</dbReference>
<feature type="domain" description="Cytochrome C Planctomycete-type" evidence="7">
    <location>
        <begin position="200"/>
        <end position="247"/>
    </location>
</feature>
<keyword evidence="11" id="KW-1185">Reference proteome</keyword>
<keyword evidence="2" id="KW-0472">Membrane</keyword>
<feature type="domain" description="Carbohydrate binding module xylan-binding" evidence="9">
    <location>
        <begin position="407"/>
        <end position="491"/>
    </location>
</feature>
<feature type="domain" description="DUF1587" evidence="4">
    <location>
        <begin position="284"/>
        <end position="347"/>
    </location>
</feature>
<evidence type="ECO:0000259" key="7">
    <source>
        <dbReference type="Pfam" id="PF07635"/>
    </source>
</evidence>
<dbReference type="InterPro" id="IPR013036">
    <property type="entry name" value="DUF1587"/>
</dbReference>
<feature type="domain" description="DUF1588" evidence="5">
    <location>
        <begin position="746"/>
        <end position="844"/>
    </location>
</feature>
<dbReference type="Gene3D" id="2.60.60.40">
    <property type="match status" value="1"/>
</dbReference>
<name>A0A518GKK6_9PLAN</name>
<dbReference type="RefSeq" id="WP_246128356.1">
    <property type="nucleotide sequence ID" value="NZ_CP036299.1"/>
</dbReference>
<feature type="transmembrane region" description="Helical" evidence="2">
    <location>
        <begin position="140"/>
        <end position="162"/>
    </location>
</feature>
<evidence type="ECO:0000259" key="5">
    <source>
        <dbReference type="Pfam" id="PF07627"/>
    </source>
</evidence>
<organism evidence="10 11">
    <name type="scientific">Planctopirus ephydatiae</name>
    <dbReference type="NCBI Taxonomy" id="2528019"/>
    <lineage>
        <taxon>Bacteria</taxon>
        <taxon>Pseudomonadati</taxon>
        <taxon>Planctomycetota</taxon>
        <taxon>Planctomycetia</taxon>
        <taxon>Planctomycetales</taxon>
        <taxon>Planctomycetaceae</taxon>
        <taxon>Planctopirus</taxon>
    </lineage>
</organism>
<evidence type="ECO:0000259" key="9">
    <source>
        <dbReference type="Pfam" id="PF16841"/>
    </source>
</evidence>
<dbReference type="InterPro" id="IPR013039">
    <property type="entry name" value="DUF1588"/>
</dbReference>
<gene>
    <name evidence="10" type="ORF">Spb1_10440</name>
</gene>
<proteinExistence type="predicted"/>
<evidence type="ECO:0000259" key="4">
    <source>
        <dbReference type="Pfam" id="PF07626"/>
    </source>
</evidence>
<feature type="region of interest" description="Disordered" evidence="1">
    <location>
        <begin position="85"/>
        <end position="137"/>
    </location>
</feature>
<feature type="compositionally biased region" description="Polar residues" evidence="1">
    <location>
        <begin position="127"/>
        <end position="137"/>
    </location>
</feature>
<dbReference type="InterPro" id="IPR011478">
    <property type="entry name" value="DUF1585"/>
</dbReference>
<evidence type="ECO:0008006" key="12">
    <source>
        <dbReference type="Google" id="ProtNLM"/>
    </source>
</evidence>
<reference evidence="10 11" key="1">
    <citation type="submission" date="2019-02" db="EMBL/GenBank/DDBJ databases">
        <title>Deep-cultivation of Planctomycetes and their phenomic and genomic characterization uncovers novel biology.</title>
        <authorList>
            <person name="Wiegand S."/>
            <person name="Jogler M."/>
            <person name="Boedeker C."/>
            <person name="Pinto D."/>
            <person name="Vollmers J."/>
            <person name="Rivas-Marin E."/>
            <person name="Kohn T."/>
            <person name="Peeters S.H."/>
            <person name="Heuer A."/>
            <person name="Rast P."/>
            <person name="Oberbeckmann S."/>
            <person name="Bunk B."/>
            <person name="Jeske O."/>
            <person name="Meyerdierks A."/>
            <person name="Storesund J.E."/>
            <person name="Kallscheuer N."/>
            <person name="Luecker S."/>
            <person name="Lage O.M."/>
            <person name="Pohl T."/>
            <person name="Merkel B.J."/>
            <person name="Hornburger P."/>
            <person name="Mueller R.-W."/>
            <person name="Bruemmer F."/>
            <person name="Labrenz M."/>
            <person name="Spormann A.M."/>
            <person name="Op den Camp H."/>
            <person name="Overmann J."/>
            <person name="Amann R."/>
            <person name="Jetten M.S.M."/>
            <person name="Mascher T."/>
            <person name="Medema M.H."/>
            <person name="Devos D.P."/>
            <person name="Kaster A.-K."/>
            <person name="Ovreas L."/>
            <person name="Rohde M."/>
            <person name="Galperin M.Y."/>
            <person name="Jogler C."/>
        </authorList>
    </citation>
    <scope>NUCLEOTIDE SEQUENCE [LARGE SCALE GENOMIC DNA]</scope>
    <source>
        <strain evidence="10 11">Spb1</strain>
    </source>
</reference>
<feature type="region of interest" description="Disordered" evidence="1">
    <location>
        <begin position="1"/>
        <end position="20"/>
    </location>
</feature>
<sequence>MRSSKLNSHSPRLSPPAPEVSPAMRIRVTCPACDHAFKVDAKFAGKKAYCPNADCRQVLRIPVASAPEEELEEFGFSSDDLEDYEEAPAAAPPPLKGKGKAGRSTSDSSKPSRSAPLPASRRKGPGNRTSRGKSSSSQPVVGIIVGGVAFLGLLGGIVAFLWPRSPSGDASPSTAGVAQAAEHRLPSYAENAAPFMQKYCIDCHQGPDAEAGIAFDKYSDTASILKDRKQWERIMQIVEGQIMPPDDSPQPTEEERAKLVSFLDSTVYYVDCATNPDPGRVTVRRLNRTEYNNTVRDLLGVDLRPADSFPSDDVGYGFDNIGDVLSLPPLLMEKYLDAADKLAQAAIVSIDPNDLPVKKWKGRELQRSKVAHNHGGEDDPSIILVSTGDATIPVDIALSGEYVLKVVSAETPAGTDRAKMAVRLDGQELKVFEVSATDRKPETYSLPVTLLQGKRNISLAFLNDFYDEKAKDPKRRDRNLVILSASLTGPSKVLPNSYPASHTRLVKAVPSASGENGAPGKSIGEAARENLTPFVTRAFRRPPQDEELSKFVGLVERATAAGETFEFGMQVAVQAVLVSPHFLFRIESDKEPENPKSAHIINSYELASRLSYFLWSTMPDDELFEHARVGDLGNELILDAQVRRMLQDPRSSALVENFAEQWLQLRILDEVTPDPKAFPQFNDDLRRDMKEETRQFIRAIVQEDRSVLDLLVGDYTFVNERLAAHYGLPDVKGNEFRQVSLAGTNRAGVLTQASVLTITSNPTRTSPVKRGKWIMETILDSPPPAPPPNVPELEDKKEQSAGLSLRQQMEQHRSNPACASCHKTMDTLGFGLENFDAIGRYRKDDGGKPVDTSGTLPSGDSFSGPFEMVNILKTKKQKAFTECLTEKLLTYALGRGLEYYDRCSVNRINSELSAQNFRFSVLVKEIVKSEPFRLRRGEGSTL</sequence>
<feature type="domain" description="DUF1595" evidence="8">
    <location>
        <begin position="527"/>
        <end position="587"/>
    </location>
</feature>
<dbReference type="Pfam" id="PF07631">
    <property type="entry name" value="PSD4"/>
    <property type="match status" value="1"/>
</dbReference>
<dbReference type="Pfam" id="PF07627">
    <property type="entry name" value="PSCyt3"/>
    <property type="match status" value="1"/>
</dbReference>
<evidence type="ECO:0000256" key="2">
    <source>
        <dbReference type="SAM" id="Phobius"/>
    </source>
</evidence>
<dbReference type="KEGG" id="peh:Spb1_10440"/>
<feature type="region of interest" description="Disordered" evidence="1">
    <location>
        <begin position="780"/>
        <end position="799"/>
    </location>
</feature>
<dbReference type="GO" id="GO:0020037">
    <property type="term" value="F:heme binding"/>
    <property type="evidence" value="ECO:0007669"/>
    <property type="project" value="InterPro"/>
</dbReference>
<dbReference type="InterPro" id="IPR031768">
    <property type="entry name" value="CBM60_xylan-bd"/>
</dbReference>
<dbReference type="Pfam" id="PF07635">
    <property type="entry name" value="PSCyt1"/>
    <property type="match status" value="1"/>
</dbReference>
<feature type="compositionally biased region" description="Low complexity" evidence="1">
    <location>
        <begin position="102"/>
        <end position="114"/>
    </location>
</feature>
<feature type="compositionally biased region" description="Pro residues" evidence="1">
    <location>
        <begin position="781"/>
        <end position="790"/>
    </location>
</feature>
<dbReference type="Pfam" id="PF16841">
    <property type="entry name" value="CBM60"/>
    <property type="match status" value="1"/>
</dbReference>
<dbReference type="Proteomes" id="UP000315349">
    <property type="component" value="Chromosome"/>
</dbReference>
<keyword evidence="2" id="KW-1133">Transmembrane helix</keyword>
<evidence type="ECO:0000259" key="3">
    <source>
        <dbReference type="Pfam" id="PF07624"/>
    </source>
</evidence>
<keyword evidence="2" id="KW-0812">Transmembrane</keyword>